<organism evidence="3 4">
    <name type="scientific">Legionella maioricensis</name>
    <dbReference type="NCBI Taxonomy" id="2896528"/>
    <lineage>
        <taxon>Bacteria</taxon>
        <taxon>Pseudomonadati</taxon>
        <taxon>Pseudomonadota</taxon>
        <taxon>Gammaproteobacteria</taxon>
        <taxon>Legionellales</taxon>
        <taxon>Legionellaceae</taxon>
        <taxon>Legionella</taxon>
    </lineage>
</organism>
<comment type="similarity">
    <text evidence="1">Belongs to the amidase family.</text>
</comment>
<evidence type="ECO:0000256" key="1">
    <source>
        <dbReference type="ARBA" id="ARBA00009199"/>
    </source>
</evidence>
<dbReference type="PROSITE" id="PS00571">
    <property type="entry name" value="AMIDASES"/>
    <property type="match status" value="1"/>
</dbReference>
<dbReference type="PANTHER" id="PTHR11895">
    <property type="entry name" value="TRANSAMIDASE"/>
    <property type="match status" value="1"/>
</dbReference>
<proteinExistence type="inferred from homology"/>
<sequence length="459" mass="49797">MLVKEYIRCDVHDLVSLIKSRQVSAEEALDCALARVDEVNPAVNAIVMDCSQFARRCLANMRGDEPYYGVPLLVKDLGHAIEGVISTEGSRFFSSNIAPQSSDLVTKLISLGFVPFAKTNIPELGLSYVTESALFGPCRNPYDLNRTAGGSSGGSAAAVATGIAPVATASDGGGSIRIPAACCGLFGFKPTTGLTPTGPLVDELWSGMATNFVISRSVRDTAALFEQLTNQNRAHVLPHHKKSLTITYLEGAFAPVAVDQQYLQAIEKVTELLKKAGHHLNKKHLNLDLNALGECTITLIAANTCEMINLQQQRLGRKAKREELEPITWEFYQRGQALLAHEFIAAKNRLYQLVRPLHELLNHSDVVLTPALAQLPIAIGQLRTDDEFSSYLQKNTEFSPFTSLFNQAGLPAMSLPVLFHHQLPLSVQLGAGKGKDLLLLSLARELSAMAPDIIPVPPI</sequence>
<dbReference type="EMBL" id="JAJKBJ010000002">
    <property type="protein sequence ID" value="MCL9682945.1"/>
    <property type="molecule type" value="Genomic_DNA"/>
</dbReference>
<reference evidence="3" key="1">
    <citation type="submission" date="2021-11" db="EMBL/GenBank/DDBJ databases">
        <title>Legionella maioricencis sp. nov., a new species isolated from hot water samples in Mallorca.</title>
        <authorList>
            <person name="Crespi S."/>
            <person name="Drasar V."/>
            <person name="Salva-Serra F."/>
            <person name="Jaen-Luchoro D."/>
            <person name="Pineiro-Iglesias B."/>
            <person name="Aliaga F."/>
            <person name="Fernandez-Juarez V."/>
            <person name="Coll G."/>
            <person name="Moore E.R.B."/>
            <person name="Bennasar-Figueras A."/>
        </authorList>
    </citation>
    <scope>NUCLEOTIDE SEQUENCE</scope>
    <source>
        <strain evidence="3">HCPI-6</strain>
    </source>
</reference>
<name>A0A9X2CXZ9_9GAMM</name>
<dbReference type="Proteomes" id="UP001139721">
    <property type="component" value="Unassembled WGS sequence"/>
</dbReference>
<keyword evidence="4" id="KW-1185">Reference proteome</keyword>
<dbReference type="PANTHER" id="PTHR11895:SF7">
    <property type="entry name" value="GLUTAMYL-TRNA(GLN) AMIDOTRANSFERASE SUBUNIT A, MITOCHONDRIAL"/>
    <property type="match status" value="1"/>
</dbReference>
<evidence type="ECO:0000259" key="2">
    <source>
        <dbReference type="Pfam" id="PF01425"/>
    </source>
</evidence>
<comment type="caution">
    <text evidence="3">The sequence shown here is derived from an EMBL/GenBank/DDBJ whole genome shotgun (WGS) entry which is preliminary data.</text>
</comment>
<dbReference type="SUPFAM" id="SSF75304">
    <property type="entry name" value="Amidase signature (AS) enzymes"/>
    <property type="match status" value="1"/>
</dbReference>
<dbReference type="InterPro" id="IPR023631">
    <property type="entry name" value="Amidase_dom"/>
</dbReference>
<evidence type="ECO:0000313" key="4">
    <source>
        <dbReference type="Proteomes" id="UP001139721"/>
    </source>
</evidence>
<dbReference type="InterPro" id="IPR020556">
    <property type="entry name" value="Amidase_CS"/>
</dbReference>
<protein>
    <submittedName>
        <fullName evidence="3">Amidase</fullName>
    </submittedName>
</protein>
<gene>
    <name evidence="3" type="ORF">LOX96_02450</name>
</gene>
<dbReference type="InterPro" id="IPR000120">
    <property type="entry name" value="Amidase"/>
</dbReference>
<dbReference type="GO" id="GO:0003824">
    <property type="term" value="F:catalytic activity"/>
    <property type="evidence" value="ECO:0007669"/>
    <property type="project" value="InterPro"/>
</dbReference>
<dbReference type="AlphaFoldDB" id="A0A9X2CXZ9"/>
<dbReference type="Pfam" id="PF01425">
    <property type="entry name" value="Amidase"/>
    <property type="match status" value="1"/>
</dbReference>
<dbReference type="InterPro" id="IPR036928">
    <property type="entry name" value="AS_sf"/>
</dbReference>
<feature type="domain" description="Amidase" evidence="2">
    <location>
        <begin position="28"/>
        <end position="440"/>
    </location>
</feature>
<dbReference type="RefSeq" id="WP_250420202.1">
    <property type="nucleotide sequence ID" value="NZ_JAJKBJ010000002.1"/>
</dbReference>
<evidence type="ECO:0000313" key="3">
    <source>
        <dbReference type="EMBL" id="MCL9682945.1"/>
    </source>
</evidence>
<dbReference type="Gene3D" id="3.90.1300.10">
    <property type="entry name" value="Amidase signature (AS) domain"/>
    <property type="match status" value="1"/>
</dbReference>
<accession>A0A9X2CXZ9</accession>